<dbReference type="Proteomes" id="UP001163846">
    <property type="component" value="Unassembled WGS sequence"/>
</dbReference>
<comment type="caution">
    <text evidence="1">The sequence shown here is derived from an EMBL/GenBank/DDBJ whole genome shotgun (WGS) entry which is preliminary data.</text>
</comment>
<reference evidence="1" key="1">
    <citation type="submission" date="2022-08" db="EMBL/GenBank/DDBJ databases">
        <authorList>
            <consortium name="DOE Joint Genome Institute"/>
            <person name="Min B."/>
            <person name="Riley R."/>
            <person name="Sierra-Patev S."/>
            <person name="Naranjo-Ortiz M."/>
            <person name="Looney B."/>
            <person name="Konkel Z."/>
            <person name="Slot J.C."/>
            <person name="Sakamoto Y."/>
            <person name="Steenwyk J.L."/>
            <person name="Rokas A."/>
            <person name="Carro J."/>
            <person name="Camarero S."/>
            <person name="Ferreira P."/>
            <person name="Molpeceres G."/>
            <person name="Ruiz-Duenas F.J."/>
            <person name="Serrano A."/>
            <person name="Henrissat B."/>
            <person name="Drula E."/>
            <person name="Hughes K.W."/>
            <person name="Mata J.L."/>
            <person name="Ishikawa N.K."/>
            <person name="Vargas-Isla R."/>
            <person name="Ushijima S."/>
            <person name="Smith C.A."/>
            <person name="Ahrendt S."/>
            <person name="Andreopoulos W."/>
            <person name="He G."/>
            <person name="Labutti K."/>
            <person name="Lipzen A."/>
            <person name="Ng V."/>
            <person name="Sandor L."/>
            <person name="Barry K."/>
            <person name="Martinez A.T."/>
            <person name="Xiao Y."/>
            <person name="Gibbons J.G."/>
            <person name="Terashima K."/>
            <person name="Hibbett D.S."/>
            <person name="Grigoriev I.V."/>
        </authorList>
    </citation>
    <scope>NUCLEOTIDE SEQUENCE</scope>
    <source>
        <strain evidence="1">TFB9207</strain>
    </source>
</reference>
<dbReference type="EMBL" id="MU807133">
    <property type="protein sequence ID" value="KAJ3831975.1"/>
    <property type="molecule type" value="Genomic_DNA"/>
</dbReference>
<proteinExistence type="predicted"/>
<keyword evidence="2" id="KW-1185">Reference proteome</keyword>
<feature type="non-terminal residue" evidence="1">
    <location>
        <position position="1"/>
    </location>
</feature>
<dbReference type="AlphaFoldDB" id="A0AA38U5H4"/>
<sequence>DSVQWFRAEADMERWQEQLEIKHSEFLRLIASFTKHRDAWDLLMNHHSTTPGHQAYAREHRDMFDSLRIDAEEKYRRSAIPFLLGRKPGETLADRIIQWRREEEKLFKFDRWAIRPAFHDPTVFKHGGDTRVPITLIHSRIPGLPQAALGILGISLRQMKKAKDLGGVPGVT</sequence>
<organism evidence="1 2">
    <name type="scientific">Lentinula raphanica</name>
    <dbReference type="NCBI Taxonomy" id="153919"/>
    <lineage>
        <taxon>Eukaryota</taxon>
        <taxon>Fungi</taxon>
        <taxon>Dikarya</taxon>
        <taxon>Basidiomycota</taxon>
        <taxon>Agaricomycotina</taxon>
        <taxon>Agaricomycetes</taxon>
        <taxon>Agaricomycetidae</taxon>
        <taxon>Agaricales</taxon>
        <taxon>Marasmiineae</taxon>
        <taxon>Omphalotaceae</taxon>
        <taxon>Lentinula</taxon>
    </lineage>
</organism>
<protein>
    <submittedName>
        <fullName evidence="1">Uncharacterized protein</fullName>
    </submittedName>
</protein>
<evidence type="ECO:0000313" key="2">
    <source>
        <dbReference type="Proteomes" id="UP001163846"/>
    </source>
</evidence>
<accession>A0AA38U5H4</accession>
<gene>
    <name evidence="1" type="ORF">F5878DRAFT_647165</name>
</gene>
<name>A0AA38U5H4_9AGAR</name>
<evidence type="ECO:0000313" key="1">
    <source>
        <dbReference type="EMBL" id="KAJ3831975.1"/>
    </source>
</evidence>